<dbReference type="InterPro" id="IPR006311">
    <property type="entry name" value="TAT_signal"/>
</dbReference>
<dbReference type="PROSITE" id="PS51318">
    <property type="entry name" value="TAT"/>
    <property type="match status" value="1"/>
</dbReference>
<dbReference type="Gene3D" id="3.20.20.150">
    <property type="entry name" value="Divalent-metal-dependent TIM barrel enzymes"/>
    <property type="match status" value="1"/>
</dbReference>
<dbReference type="SUPFAM" id="SSF51658">
    <property type="entry name" value="Xylose isomerase-like"/>
    <property type="match status" value="1"/>
</dbReference>
<dbReference type="EMBL" id="JAQFWQ010000049">
    <property type="protein sequence ID" value="MDA2812403.1"/>
    <property type="molecule type" value="Genomic_DNA"/>
</dbReference>
<comment type="caution">
    <text evidence="2">The sequence shown here is derived from an EMBL/GenBank/DDBJ whole genome shotgun (WGS) entry which is preliminary data.</text>
</comment>
<evidence type="ECO:0000259" key="1">
    <source>
        <dbReference type="Pfam" id="PF01261"/>
    </source>
</evidence>
<dbReference type="Pfam" id="PF01261">
    <property type="entry name" value="AP_endonuc_2"/>
    <property type="match status" value="1"/>
</dbReference>
<gene>
    <name evidence="2" type="ORF">O4J56_17305</name>
</gene>
<dbReference type="InterPro" id="IPR050312">
    <property type="entry name" value="IolE/XylAMocC-like"/>
</dbReference>
<dbReference type="Proteomes" id="UP001527866">
    <property type="component" value="Unassembled WGS sequence"/>
</dbReference>
<protein>
    <submittedName>
        <fullName evidence="2">Sugar phosphate isomerase/epimerase</fullName>
    </submittedName>
</protein>
<keyword evidence="2" id="KW-0413">Isomerase</keyword>
<accession>A0ABT4U631</accession>
<dbReference type="PANTHER" id="PTHR12110">
    <property type="entry name" value="HYDROXYPYRUVATE ISOMERASE"/>
    <property type="match status" value="1"/>
</dbReference>
<keyword evidence="3" id="KW-1185">Reference proteome</keyword>
<dbReference type="InterPro" id="IPR036237">
    <property type="entry name" value="Xyl_isomerase-like_sf"/>
</dbReference>
<organism evidence="2 3">
    <name type="scientific">Nocardiopsis endophytica</name>
    <dbReference type="NCBI Taxonomy" id="3018445"/>
    <lineage>
        <taxon>Bacteria</taxon>
        <taxon>Bacillati</taxon>
        <taxon>Actinomycetota</taxon>
        <taxon>Actinomycetes</taxon>
        <taxon>Streptosporangiales</taxon>
        <taxon>Nocardiopsidaceae</taxon>
        <taxon>Nocardiopsis</taxon>
    </lineage>
</organism>
<dbReference type="InterPro" id="IPR013022">
    <property type="entry name" value="Xyl_isomerase-like_TIM-brl"/>
</dbReference>
<dbReference type="RefSeq" id="WP_270686960.1">
    <property type="nucleotide sequence ID" value="NZ_JAQFWQ010000049.1"/>
</dbReference>
<proteinExistence type="predicted"/>
<sequence length="326" mass="36077">MARIEFDRRGFLGAVAASTVAVGAGTVMGASPAAAAGGGRVFPKHRIGIQLYSVRDKVAELGFARVFEELSRIGYAEVELGGYTQDQVGPITVEEIRRLLDENGLRAAGTHRGLDAWMEDPERELDNAEILGVPYAGTASAPTDDTTVDGYRAAAEEFNRIGALAADRGIGFYQHNHHWEFAFADDDPQTRLYDVFVENTDPSLVYLEMDVYWAFVGQYLYPGFEPVEYVLADPDRYPLFHVKDGDENPDNPLGYDFIEFGEGDLPYAEFFSQVRGCPHTLWEQDNAPDSAVPPHPVNSLGNAERSYRAMRELRRPVPGRGHGRAD</sequence>
<dbReference type="PANTHER" id="PTHR12110:SF41">
    <property type="entry name" value="INOSOSE DEHYDRATASE"/>
    <property type="match status" value="1"/>
</dbReference>
<feature type="domain" description="Xylose isomerase-like TIM barrel" evidence="1">
    <location>
        <begin position="67"/>
        <end position="275"/>
    </location>
</feature>
<evidence type="ECO:0000313" key="3">
    <source>
        <dbReference type="Proteomes" id="UP001527866"/>
    </source>
</evidence>
<evidence type="ECO:0000313" key="2">
    <source>
        <dbReference type="EMBL" id="MDA2812403.1"/>
    </source>
</evidence>
<reference evidence="2 3" key="1">
    <citation type="submission" date="2023-01" db="EMBL/GenBank/DDBJ databases">
        <title>Draft genome sequence of Nocardiopsis sp. RSe5-2 isolated from halophytes.</title>
        <authorList>
            <person name="Duangmal K."/>
            <person name="Chantavorakit T."/>
        </authorList>
    </citation>
    <scope>NUCLEOTIDE SEQUENCE [LARGE SCALE GENOMIC DNA]</scope>
    <source>
        <strain evidence="2 3">RSe5-2</strain>
    </source>
</reference>
<name>A0ABT4U631_9ACTN</name>
<dbReference type="GO" id="GO:0016853">
    <property type="term" value="F:isomerase activity"/>
    <property type="evidence" value="ECO:0007669"/>
    <property type="project" value="UniProtKB-KW"/>
</dbReference>